<dbReference type="PANTHER" id="PTHR44591">
    <property type="entry name" value="STRESS RESPONSE REGULATOR PROTEIN 1"/>
    <property type="match status" value="1"/>
</dbReference>
<sequence length="135" mass="14986">MNQIISELSLINILVIEDNPGDFFLIEEYLSEASPNIVANHCSNLENAVSFLEKNSSISVIFSDLNLPDANDLELVNNLLENANSIPVILMSGHKNENIIEKTKKMGAFKFLLKDDLNPTLLKETIETAIQKIAS</sequence>
<evidence type="ECO:0000259" key="3">
    <source>
        <dbReference type="PROSITE" id="PS50110"/>
    </source>
</evidence>
<feature type="modified residue" description="4-aspartylphosphate" evidence="2">
    <location>
        <position position="64"/>
    </location>
</feature>
<dbReference type="SMART" id="SM00448">
    <property type="entry name" value="REC"/>
    <property type="match status" value="1"/>
</dbReference>
<dbReference type="AlphaFoldDB" id="A0A2S7WB75"/>
<proteinExistence type="predicted"/>
<keyword evidence="5" id="KW-1185">Reference proteome</keyword>
<name>A0A2S7WB75_9FLAO</name>
<gene>
    <name evidence="4" type="ORF">BTO13_06380</name>
</gene>
<comment type="caution">
    <text evidence="4">The sequence shown here is derived from an EMBL/GenBank/DDBJ whole genome shotgun (WGS) entry which is preliminary data.</text>
</comment>
<feature type="domain" description="Response regulatory" evidence="3">
    <location>
        <begin position="12"/>
        <end position="129"/>
    </location>
</feature>
<protein>
    <recommendedName>
        <fullName evidence="3">Response regulatory domain-containing protein</fullName>
    </recommendedName>
</protein>
<organism evidence="4 5">
    <name type="scientific">Polaribacter gangjinensis</name>
    <dbReference type="NCBI Taxonomy" id="574710"/>
    <lineage>
        <taxon>Bacteria</taxon>
        <taxon>Pseudomonadati</taxon>
        <taxon>Bacteroidota</taxon>
        <taxon>Flavobacteriia</taxon>
        <taxon>Flavobacteriales</taxon>
        <taxon>Flavobacteriaceae</taxon>
    </lineage>
</organism>
<dbReference type="PROSITE" id="PS50110">
    <property type="entry name" value="RESPONSE_REGULATORY"/>
    <property type="match status" value="1"/>
</dbReference>
<evidence type="ECO:0000313" key="5">
    <source>
        <dbReference type="Proteomes" id="UP000237608"/>
    </source>
</evidence>
<dbReference type="Proteomes" id="UP000237608">
    <property type="component" value="Unassembled WGS sequence"/>
</dbReference>
<dbReference type="OrthoDB" id="9124519at2"/>
<dbReference type="InterPro" id="IPR050595">
    <property type="entry name" value="Bact_response_regulator"/>
</dbReference>
<dbReference type="InterPro" id="IPR011006">
    <property type="entry name" value="CheY-like_superfamily"/>
</dbReference>
<dbReference type="RefSeq" id="WP_105046038.1">
    <property type="nucleotide sequence ID" value="NZ_CP150662.1"/>
</dbReference>
<keyword evidence="1 2" id="KW-0597">Phosphoprotein</keyword>
<evidence type="ECO:0000256" key="2">
    <source>
        <dbReference type="PROSITE-ProRule" id="PRU00169"/>
    </source>
</evidence>
<dbReference type="EMBL" id="MSCL01000001">
    <property type="protein sequence ID" value="PQJ74894.1"/>
    <property type="molecule type" value="Genomic_DNA"/>
</dbReference>
<dbReference type="SUPFAM" id="SSF52172">
    <property type="entry name" value="CheY-like"/>
    <property type="match status" value="1"/>
</dbReference>
<dbReference type="CDD" id="cd00156">
    <property type="entry name" value="REC"/>
    <property type="match status" value="1"/>
</dbReference>
<dbReference type="InterPro" id="IPR001789">
    <property type="entry name" value="Sig_transdc_resp-reg_receiver"/>
</dbReference>
<dbReference type="Gene3D" id="3.40.50.2300">
    <property type="match status" value="1"/>
</dbReference>
<evidence type="ECO:0000256" key="1">
    <source>
        <dbReference type="ARBA" id="ARBA00022553"/>
    </source>
</evidence>
<evidence type="ECO:0000313" key="4">
    <source>
        <dbReference type="EMBL" id="PQJ74894.1"/>
    </source>
</evidence>
<reference evidence="4 5" key="1">
    <citation type="submission" date="2016-12" db="EMBL/GenBank/DDBJ databases">
        <title>Trade-off between light-utilization and light-protection in marine flavobacteria.</title>
        <authorList>
            <person name="Kumagai Y."/>
            <person name="Yoshizawa S."/>
            <person name="Kogure K."/>
            <person name="Iwasaki W."/>
        </authorList>
    </citation>
    <scope>NUCLEOTIDE SEQUENCE [LARGE SCALE GENOMIC DNA]</scope>
    <source>
        <strain evidence="4 5">KCTC 22729</strain>
    </source>
</reference>
<dbReference type="PANTHER" id="PTHR44591:SF3">
    <property type="entry name" value="RESPONSE REGULATORY DOMAIN-CONTAINING PROTEIN"/>
    <property type="match status" value="1"/>
</dbReference>
<dbReference type="GO" id="GO:0000160">
    <property type="term" value="P:phosphorelay signal transduction system"/>
    <property type="evidence" value="ECO:0007669"/>
    <property type="project" value="InterPro"/>
</dbReference>
<accession>A0A2S7WB75</accession>
<dbReference type="Pfam" id="PF00072">
    <property type="entry name" value="Response_reg"/>
    <property type="match status" value="1"/>
</dbReference>